<dbReference type="RefSeq" id="WP_080531210.1">
    <property type="nucleotide sequence ID" value="NZ_CBDDTQ010000005.1"/>
</dbReference>
<dbReference type="InterPro" id="IPR010656">
    <property type="entry name" value="DctM"/>
</dbReference>
<evidence type="ECO:0000259" key="9">
    <source>
        <dbReference type="Pfam" id="PF06808"/>
    </source>
</evidence>
<dbReference type="PANTHER" id="PTHR33362">
    <property type="entry name" value="SIALIC ACID TRAP TRANSPORTER PERMEASE PROTEIN SIAT-RELATED"/>
    <property type="match status" value="1"/>
</dbReference>
<comment type="caution">
    <text evidence="10">The sequence shown here is derived from an EMBL/GenBank/DDBJ whole genome shotgun (WGS) entry which is preliminary data.</text>
</comment>
<dbReference type="PANTHER" id="PTHR33362:SF2">
    <property type="entry name" value="TRAP TRANSPORTER LARGE PERMEASE PROTEIN"/>
    <property type="match status" value="1"/>
</dbReference>
<feature type="transmembrane region" description="Helical" evidence="8">
    <location>
        <begin position="500"/>
        <end position="516"/>
    </location>
</feature>
<feature type="transmembrane region" description="Helical" evidence="8">
    <location>
        <begin position="626"/>
        <end position="643"/>
    </location>
</feature>
<dbReference type="AlphaFoldDB" id="A0A9Q3W3F1"/>
<feature type="transmembrane region" description="Helical" evidence="8">
    <location>
        <begin position="301"/>
        <end position="324"/>
    </location>
</feature>
<feature type="transmembrane region" description="Helical" evidence="8">
    <location>
        <begin position="754"/>
        <end position="773"/>
    </location>
</feature>
<keyword evidence="3 7" id="KW-0997">Cell inner membrane</keyword>
<evidence type="ECO:0000256" key="4">
    <source>
        <dbReference type="ARBA" id="ARBA00022692"/>
    </source>
</evidence>
<keyword evidence="6 8" id="KW-0472">Membrane</keyword>
<dbReference type="GO" id="GO:0022857">
    <property type="term" value="F:transmembrane transporter activity"/>
    <property type="evidence" value="ECO:0007669"/>
    <property type="project" value="UniProtKB-UniRule"/>
</dbReference>
<keyword evidence="11" id="KW-1185">Reference proteome</keyword>
<keyword evidence="7" id="KW-0813">Transport</keyword>
<dbReference type="EMBL" id="JAJVKT010000004">
    <property type="protein sequence ID" value="MCE7507831.1"/>
    <property type="molecule type" value="Genomic_DNA"/>
</dbReference>
<evidence type="ECO:0000256" key="1">
    <source>
        <dbReference type="ARBA" id="ARBA00004429"/>
    </source>
</evidence>
<proteinExistence type="predicted"/>
<feature type="domain" description="TRAP C4-dicarboxylate transport system permease DctM subunit" evidence="9">
    <location>
        <begin position="623"/>
        <end position="773"/>
    </location>
</feature>
<evidence type="ECO:0000256" key="8">
    <source>
        <dbReference type="SAM" id="Phobius"/>
    </source>
</evidence>
<comment type="function">
    <text evidence="7">Part of the tripartite ATP-independent periplasmic (TRAP) transport system.</text>
</comment>
<organism evidence="10 11">
    <name type="scientific">Alloalcanivorax xenomutans</name>
    <dbReference type="NCBI Taxonomy" id="1094342"/>
    <lineage>
        <taxon>Bacteria</taxon>
        <taxon>Pseudomonadati</taxon>
        <taxon>Pseudomonadota</taxon>
        <taxon>Gammaproteobacteria</taxon>
        <taxon>Oceanospirillales</taxon>
        <taxon>Alcanivoracaceae</taxon>
        <taxon>Alloalcanivorax</taxon>
    </lineage>
</organism>
<keyword evidence="2" id="KW-1003">Cell membrane</keyword>
<evidence type="ECO:0000256" key="3">
    <source>
        <dbReference type="ARBA" id="ARBA00022519"/>
    </source>
</evidence>
<feature type="transmembrane region" description="Helical" evidence="8">
    <location>
        <begin position="655"/>
        <end position="676"/>
    </location>
</feature>
<protein>
    <submittedName>
        <fullName evidence="10">TRAP transporter large permease subunit</fullName>
    </submittedName>
</protein>
<feature type="transmembrane region" description="Helical" evidence="8">
    <location>
        <begin position="393"/>
        <end position="420"/>
    </location>
</feature>
<dbReference type="GO" id="GO:0005886">
    <property type="term" value="C:plasma membrane"/>
    <property type="evidence" value="ECO:0007669"/>
    <property type="project" value="UniProtKB-SubCell"/>
</dbReference>
<dbReference type="Proteomes" id="UP001107961">
    <property type="component" value="Unassembled WGS sequence"/>
</dbReference>
<evidence type="ECO:0000313" key="11">
    <source>
        <dbReference type="Proteomes" id="UP001107961"/>
    </source>
</evidence>
<feature type="transmembrane region" description="Helical" evidence="8">
    <location>
        <begin position="523"/>
        <end position="546"/>
    </location>
</feature>
<keyword evidence="5 8" id="KW-1133">Transmembrane helix</keyword>
<reference evidence="10" key="1">
    <citation type="submission" date="2022-01" db="EMBL/GenBank/DDBJ databases">
        <authorList>
            <person name="Karlyshev A.V."/>
            <person name="Jaspars M."/>
        </authorList>
    </citation>
    <scope>NUCLEOTIDE SEQUENCE</scope>
    <source>
        <strain evidence="10">AGSA3-2</strain>
    </source>
</reference>
<comment type="subcellular location">
    <subcellularLocation>
        <location evidence="1 7">Cell inner membrane</location>
        <topology evidence="1 7">Multi-pass membrane protein</topology>
    </subcellularLocation>
</comment>
<evidence type="ECO:0000256" key="2">
    <source>
        <dbReference type="ARBA" id="ARBA00022475"/>
    </source>
</evidence>
<evidence type="ECO:0000256" key="7">
    <source>
        <dbReference type="RuleBase" id="RU369079"/>
    </source>
</evidence>
<dbReference type="InterPro" id="IPR004681">
    <property type="entry name" value="TRAP_DctM"/>
</dbReference>
<feature type="transmembrane region" description="Helical" evidence="8">
    <location>
        <begin position="271"/>
        <end position="289"/>
    </location>
</feature>
<evidence type="ECO:0000256" key="5">
    <source>
        <dbReference type="ARBA" id="ARBA00022989"/>
    </source>
</evidence>
<evidence type="ECO:0000256" key="6">
    <source>
        <dbReference type="ARBA" id="ARBA00023136"/>
    </source>
</evidence>
<gene>
    <name evidence="10" type="ORF">LZG35_04230</name>
</gene>
<accession>A0A9Q3W3F1</accession>
<evidence type="ECO:0000313" key="10">
    <source>
        <dbReference type="EMBL" id="MCE7507831.1"/>
    </source>
</evidence>
<feature type="transmembrane region" description="Helical" evidence="8">
    <location>
        <begin position="472"/>
        <end position="488"/>
    </location>
</feature>
<sequence>MEESAMGESMKRGSGHWLRRSPAEWFSSLPTLLVLLLALFLSSGEIIHSQLLKIGENTWESYFLLRGAGLMKEPTCNPDPDISRLTRETLQRRQAEAANDPLAGVLGTPSVNEDAIRQSLQRSRENCRGKWDRYQTIQERVTPSVVMFRNVEGGVAWVVSSLGDYKRLLLCLLLMICATRTTLGRHHIALRPQRTVKDHIVSTSAQLAANALLLLSATVYRVEEAAAMESGVRVGHFYLHQFWIAGFAVLTAASLYQLIRFPKGLESGGSWGKALLTIPLYTFMCLSASSQFISQGYYHGIAVYLGIMMEMSTMFLNLALYIWIGMMLRQTRLTHLVFDVLRPWRMSPELMAFVVLAVTAVPTAYTGASGIFVIAAGATVYNEMIRAGARKQLALATTAMSGSMGVVLRPCLLVVIIAALNKNVTTTELFSSGLKVFMLSLLLFFIYSQFARTSPARIAPFSEAVPASLKRLVPLLPYAIVVGAVLVLFSDVLDRQLDEFSAPIILPVMLLAVLFYEKLSHHLLHLFALFLVPMIALSFNDLWQGYQALQSGELPTGWTHITLQNHLWGLLSRNLFLAGFLLVHYLIAPRMAKSEATDPHYAPEEGVSEKLEGSLRFATNDTTTHIGAMLMLMALSVGTGGLIERSGLVEMLPESFSSIWIATSILVVTMVILGMIMEPFGAVVLVNATVAQVAFNNGIDPLHFWMITLVAFELGYLTPPVAVNHLLTRQVVGDDEVESAKLQHGSFFRRYEKYLLPIAVMFTALLLVSYLPLLSEGLHQWLFQKIQIAM</sequence>
<feature type="transmembrane region" description="Helical" evidence="8">
    <location>
        <begin position="350"/>
        <end position="381"/>
    </location>
</feature>
<feature type="transmembrane region" description="Helical" evidence="8">
    <location>
        <begin position="432"/>
        <end position="451"/>
    </location>
</feature>
<dbReference type="Pfam" id="PF06808">
    <property type="entry name" value="DctM"/>
    <property type="match status" value="1"/>
</dbReference>
<name>A0A9Q3W3F1_9GAMM</name>
<feature type="transmembrane region" description="Helical" evidence="8">
    <location>
        <begin position="241"/>
        <end position="259"/>
    </location>
</feature>
<feature type="transmembrane region" description="Helical" evidence="8">
    <location>
        <begin position="566"/>
        <end position="587"/>
    </location>
</feature>
<keyword evidence="4 8" id="KW-0812">Transmembrane</keyword>